<feature type="signal peptide" evidence="2">
    <location>
        <begin position="1"/>
        <end position="17"/>
    </location>
</feature>
<organism evidence="3 4">
    <name type="scientific">Stereocaulon virgatum</name>
    <dbReference type="NCBI Taxonomy" id="373712"/>
    <lineage>
        <taxon>Eukaryota</taxon>
        <taxon>Fungi</taxon>
        <taxon>Dikarya</taxon>
        <taxon>Ascomycota</taxon>
        <taxon>Pezizomycotina</taxon>
        <taxon>Lecanoromycetes</taxon>
        <taxon>OSLEUM clade</taxon>
        <taxon>Lecanoromycetidae</taxon>
        <taxon>Lecanorales</taxon>
        <taxon>Lecanorineae</taxon>
        <taxon>Stereocaulaceae</taxon>
        <taxon>Stereocaulon</taxon>
    </lineage>
</organism>
<dbReference type="EMBL" id="JBEFKJ010000002">
    <property type="protein sequence ID" value="KAL2047728.1"/>
    <property type="molecule type" value="Genomic_DNA"/>
</dbReference>
<comment type="caution">
    <text evidence="3">The sequence shown here is derived from an EMBL/GenBank/DDBJ whole genome shotgun (WGS) entry which is preliminary data.</text>
</comment>
<name>A0ABR4APR6_9LECA</name>
<evidence type="ECO:0000256" key="2">
    <source>
        <dbReference type="SAM" id="SignalP"/>
    </source>
</evidence>
<gene>
    <name evidence="3" type="ORF">N7G274_000770</name>
</gene>
<accession>A0ABR4APR6</accession>
<feature type="region of interest" description="Disordered" evidence="1">
    <location>
        <begin position="367"/>
        <end position="435"/>
    </location>
</feature>
<evidence type="ECO:0000313" key="4">
    <source>
        <dbReference type="Proteomes" id="UP001590950"/>
    </source>
</evidence>
<proteinExistence type="predicted"/>
<sequence>MLLALASGFLVASLATASIIRRQDPGLQSIPTIAKADNTFNNGAPQFVGEPPQTSDPVPDVYGARSIDLPFGRLYHGNLMFFPSGQLNTPDRNVDQWINTPGNPTQQGVDSANQSACGIPDNAFSASKVAIHPYFLKYADLSRYCMQDVCISFWKEDGSSDMMLKVTDICSTDPNDPTHCATPADIKIERSKAMVMEGLTNPPDPAAHPEVEGNQFPEQIWWFFMKCWADGLAQPAYKGNNWFTDPPLPNNLKWAQDTQAQQTVNNQAAYTAKGWPTYPNGAYNTERDNTTSPPISDWAPGDPTPAWYPIAGGVGWGNPSGAHGSPAAASIVASDLPAASLSLNPATNPGPAAATMVASNLPGASTSLNPAVVPGPSSGSGAHEGYQHSSLGSGPSDISTTPTLTAALLPPSITPVPGLTQAGTGRDEQDDCDEL</sequence>
<evidence type="ECO:0000256" key="1">
    <source>
        <dbReference type="SAM" id="MobiDB-lite"/>
    </source>
</evidence>
<feature type="compositionally biased region" description="Low complexity" evidence="1">
    <location>
        <begin position="398"/>
        <end position="411"/>
    </location>
</feature>
<dbReference type="Proteomes" id="UP001590950">
    <property type="component" value="Unassembled WGS sequence"/>
</dbReference>
<reference evidence="3 4" key="1">
    <citation type="submission" date="2024-09" db="EMBL/GenBank/DDBJ databases">
        <title>Rethinking Asexuality: The Enigmatic Case of Functional Sexual Genes in Lepraria (Stereocaulaceae).</title>
        <authorList>
            <person name="Doellman M."/>
            <person name="Sun Y."/>
            <person name="Barcenas-Pena A."/>
            <person name="Lumbsch H.T."/>
            <person name="Grewe F."/>
        </authorList>
    </citation>
    <scope>NUCLEOTIDE SEQUENCE [LARGE SCALE GENOMIC DNA]</scope>
    <source>
        <strain evidence="3 4">Mercado 3170</strain>
    </source>
</reference>
<protein>
    <recommendedName>
        <fullName evidence="5">Chitin-binding type-4 domain-containing protein</fullName>
    </recommendedName>
</protein>
<feature type="compositionally biased region" description="Polar residues" evidence="1">
    <location>
        <begin position="387"/>
        <end position="397"/>
    </location>
</feature>
<feature type="chain" id="PRO_5045319994" description="Chitin-binding type-4 domain-containing protein" evidence="2">
    <location>
        <begin position="18"/>
        <end position="435"/>
    </location>
</feature>
<keyword evidence="4" id="KW-1185">Reference proteome</keyword>
<evidence type="ECO:0000313" key="3">
    <source>
        <dbReference type="EMBL" id="KAL2047728.1"/>
    </source>
</evidence>
<keyword evidence="2" id="KW-0732">Signal</keyword>
<evidence type="ECO:0008006" key="5">
    <source>
        <dbReference type="Google" id="ProtNLM"/>
    </source>
</evidence>